<feature type="region of interest" description="Disordered" evidence="1">
    <location>
        <begin position="285"/>
        <end position="309"/>
    </location>
</feature>
<protein>
    <submittedName>
        <fullName evidence="2">Uncharacterized protein</fullName>
    </submittedName>
</protein>
<dbReference type="Proteomes" id="UP000622890">
    <property type="component" value="Unassembled WGS sequence"/>
</dbReference>
<feature type="compositionally biased region" description="Polar residues" evidence="1">
    <location>
        <begin position="197"/>
        <end position="207"/>
    </location>
</feature>
<dbReference type="AlphaFoldDB" id="A0A934T0D6"/>
<feature type="region of interest" description="Disordered" evidence="1">
    <location>
        <begin position="197"/>
        <end position="228"/>
    </location>
</feature>
<dbReference type="RefSeq" id="WP_200598588.1">
    <property type="nucleotide sequence ID" value="NZ_JAEPBG010000043.1"/>
</dbReference>
<accession>A0A934T0D6</accession>
<reference evidence="2" key="1">
    <citation type="submission" date="2021-01" db="EMBL/GenBank/DDBJ databases">
        <title>Genome sequence of strain Noviherbaspirillum sp. DKR-6.</title>
        <authorList>
            <person name="Chaudhary D.K."/>
        </authorList>
    </citation>
    <scope>NUCLEOTIDE SEQUENCE</scope>
    <source>
        <strain evidence="2">DKR-6</strain>
    </source>
</reference>
<proteinExistence type="predicted"/>
<gene>
    <name evidence="2" type="ORF">JJB74_31890</name>
</gene>
<organism evidence="2 3">
    <name type="scientific">Noviherbaspirillum pedocola</name>
    <dbReference type="NCBI Taxonomy" id="2801341"/>
    <lineage>
        <taxon>Bacteria</taxon>
        <taxon>Pseudomonadati</taxon>
        <taxon>Pseudomonadota</taxon>
        <taxon>Betaproteobacteria</taxon>
        <taxon>Burkholderiales</taxon>
        <taxon>Oxalobacteraceae</taxon>
        <taxon>Noviherbaspirillum</taxon>
    </lineage>
</organism>
<name>A0A934T0D6_9BURK</name>
<evidence type="ECO:0000313" key="2">
    <source>
        <dbReference type="EMBL" id="MBK4739218.1"/>
    </source>
</evidence>
<keyword evidence="3" id="KW-1185">Reference proteome</keyword>
<evidence type="ECO:0000313" key="3">
    <source>
        <dbReference type="Proteomes" id="UP000622890"/>
    </source>
</evidence>
<dbReference type="EMBL" id="JAEPBG010000043">
    <property type="protein sequence ID" value="MBK4739218.1"/>
    <property type="molecule type" value="Genomic_DNA"/>
</dbReference>
<sequence>MKNLFAYKAWLPLPEAAQYLSKALDSAVSEADILRLALDEKLKLSVYAVDGIVARRWARLENDDDKGRACMTIEVKIDGKCQEYCPTNEVVHLMPDKVLDLLMFGSERLVVLQRHQELLGLPNSEVGLEARAGKRGGWYFVTPNRDVFQPEAFDPSNDAWNARFAHPRRLAWTTLNDEYPFVVRTTALEELIRSVTGSKPNSASASEQPRPAEIVQQADSQESDAARTWQDEARLEADQICIEAGRHGYRLAKEQVAEKVSERLAKRGIEGPRGPLTGQNIRREALQGSQWKYPKLPLGEAGETGEQEK</sequence>
<evidence type="ECO:0000256" key="1">
    <source>
        <dbReference type="SAM" id="MobiDB-lite"/>
    </source>
</evidence>
<comment type="caution">
    <text evidence="2">The sequence shown here is derived from an EMBL/GenBank/DDBJ whole genome shotgun (WGS) entry which is preliminary data.</text>
</comment>